<proteinExistence type="inferred from homology"/>
<organism evidence="5">
    <name type="scientific">Timema bartmani</name>
    <dbReference type="NCBI Taxonomy" id="61472"/>
    <lineage>
        <taxon>Eukaryota</taxon>
        <taxon>Metazoa</taxon>
        <taxon>Ecdysozoa</taxon>
        <taxon>Arthropoda</taxon>
        <taxon>Hexapoda</taxon>
        <taxon>Insecta</taxon>
        <taxon>Pterygota</taxon>
        <taxon>Neoptera</taxon>
        <taxon>Polyneoptera</taxon>
        <taxon>Phasmatodea</taxon>
        <taxon>Timematodea</taxon>
        <taxon>Timematoidea</taxon>
        <taxon>Timematidae</taxon>
        <taxon>Timema</taxon>
    </lineage>
</organism>
<dbReference type="GO" id="GO:0042026">
    <property type="term" value="P:protein refolding"/>
    <property type="evidence" value="ECO:0007669"/>
    <property type="project" value="TreeGrafter"/>
</dbReference>
<dbReference type="InterPro" id="IPR002068">
    <property type="entry name" value="A-crystallin/Hsp20_dom"/>
</dbReference>
<dbReference type="Gene3D" id="2.60.40.790">
    <property type="match status" value="1"/>
</dbReference>
<evidence type="ECO:0000313" key="5">
    <source>
        <dbReference type="EMBL" id="CAD7441960.1"/>
    </source>
</evidence>
<dbReference type="PROSITE" id="PS01031">
    <property type="entry name" value="SHSP"/>
    <property type="match status" value="1"/>
</dbReference>
<dbReference type="AlphaFoldDB" id="A0A7R9EW16"/>
<dbReference type="PANTHER" id="PTHR45640">
    <property type="entry name" value="HEAT SHOCK PROTEIN HSP-12.2-RELATED"/>
    <property type="match status" value="1"/>
</dbReference>
<reference evidence="5" key="1">
    <citation type="submission" date="2020-11" db="EMBL/GenBank/DDBJ databases">
        <authorList>
            <person name="Tran Van P."/>
        </authorList>
    </citation>
    <scope>NUCLEOTIDE SEQUENCE</scope>
</reference>
<dbReference type="InterPro" id="IPR008978">
    <property type="entry name" value="HSP20-like_chaperone"/>
</dbReference>
<evidence type="ECO:0000259" key="4">
    <source>
        <dbReference type="PROSITE" id="PS01031"/>
    </source>
</evidence>
<protein>
    <recommendedName>
        <fullName evidence="4">SHSP domain-containing protein</fullName>
    </recommendedName>
</protein>
<feature type="compositionally biased region" description="Polar residues" evidence="3">
    <location>
        <begin position="99"/>
        <end position="110"/>
    </location>
</feature>
<evidence type="ECO:0000256" key="1">
    <source>
        <dbReference type="PROSITE-ProRule" id="PRU00285"/>
    </source>
</evidence>
<gene>
    <name evidence="5" type="ORF">TBIB3V08_LOCUS4404</name>
</gene>
<dbReference type="PANTHER" id="PTHR45640:SF26">
    <property type="entry name" value="RE23625P"/>
    <property type="match status" value="1"/>
</dbReference>
<dbReference type="Pfam" id="PF00011">
    <property type="entry name" value="HSP20"/>
    <property type="match status" value="1"/>
</dbReference>
<feature type="compositionally biased region" description="Basic and acidic residues" evidence="3">
    <location>
        <begin position="65"/>
        <end position="98"/>
    </location>
</feature>
<dbReference type="SUPFAM" id="SSF49764">
    <property type="entry name" value="HSP20-like chaperones"/>
    <property type="match status" value="1"/>
</dbReference>
<dbReference type="InterPro" id="IPR001436">
    <property type="entry name" value="Alpha-crystallin/sHSP_animal"/>
</dbReference>
<evidence type="ECO:0000256" key="2">
    <source>
        <dbReference type="RuleBase" id="RU003616"/>
    </source>
</evidence>
<dbReference type="GO" id="GO:0051082">
    <property type="term" value="F:unfolded protein binding"/>
    <property type="evidence" value="ECO:0007669"/>
    <property type="project" value="TreeGrafter"/>
</dbReference>
<comment type="similarity">
    <text evidence="1 2">Belongs to the small heat shock protein (HSP20) family.</text>
</comment>
<sequence length="280" mass="31798">MESENRGIPIICCGSFLEDKYFENARKIVNEAFHDFEERLIRLEAKVQAPNTTQTEPKPTTSGGKENEKDDKKEEEKKSGQVEEETKGKQSEVTKKTPETTNKYTEESTQTENAAKTKEEAAELKTLEEKTSKALLKADAAAKKVEKALLPFEDWAELISLHNRFYDKNRDDIVNQVIDSLLDEPRSDQATTLHFEEVTLEEDNFEAVVDVSGIPIDKIRLDVMDNIIEVSASHTEINALGSSTKRINKRYQLPRNVDDTFLTAYLSRDGVLLIFAPLKR</sequence>
<dbReference type="GO" id="GO:0005737">
    <property type="term" value="C:cytoplasm"/>
    <property type="evidence" value="ECO:0007669"/>
    <property type="project" value="TreeGrafter"/>
</dbReference>
<accession>A0A7R9EW16</accession>
<evidence type="ECO:0000256" key="3">
    <source>
        <dbReference type="SAM" id="MobiDB-lite"/>
    </source>
</evidence>
<dbReference type="EMBL" id="OD565516">
    <property type="protein sequence ID" value="CAD7441960.1"/>
    <property type="molecule type" value="Genomic_DNA"/>
</dbReference>
<feature type="region of interest" description="Disordered" evidence="3">
    <location>
        <begin position="45"/>
        <end position="118"/>
    </location>
</feature>
<dbReference type="GO" id="GO:0005634">
    <property type="term" value="C:nucleus"/>
    <property type="evidence" value="ECO:0007669"/>
    <property type="project" value="TreeGrafter"/>
</dbReference>
<name>A0A7R9EW16_9NEOP</name>
<dbReference type="GO" id="GO:0009408">
    <property type="term" value="P:response to heat"/>
    <property type="evidence" value="ECO:0007669"/>
    <property type="project" value="TreeGrafter"/>
</dbReference>
<dbReference type="CDD" id="cd06526">
    <property type="entry name" value="metazoan_ACD"/>
    <property type="match status" value="1"/>
</dbReference>
<feature type="compositionally biased region" description="Polar residues" evidence="3">
    <location>
        <begin position="49"/>
        <end position="64"/>
    </location>
</feature>
<feature type="domain" description="SHSP" evidence="4">
    <location>
        <begin position="184"/>
        <end position="280"/>
    </location>
</feature>